<organism evidence="1 2">
    <name type="scientific">Nonomuraea spiralis</name>
    <dbReference type="NCBI Taxonomy" id="46182"/>
    <lineage>
        <taxon>Bacteria</taxon>
        <taxon>Bacillati</taxon>
        <taxon>Actinomycetota</taxon>
        <taxon>Actinomycetes</taxon>
        <taxon>Streptosporangiales</taxon>
        <taxon>Streptosporangiaceae</taxon>
        <taxon>Nonomuraea</taxon>
    </lineage>
</organism>
<evidence type="ECO:0000313" key="1">
    <source>
        <dbReference type="EMBL" id="MFB9207560.1"/>
    </source>
</evidence>
<gene>
    <name evidence="1" type="ORF">ACFFV7_40690</name>
</gene>
<proteinExistence type="predicted"/>
<sequence>MPEPIGHPAAISATAAVKSVWSDPLVAGDRRHIPHTALLQHPPQPPGLHFAPDGEAVAEVHLADGVARGKIAQPCLARFPNESGHDLRISGIDMLRIEDSLITEVWSVSGGRSGRAFYDN</sequence>
<dbReference type="EMBL" id="JBHMEI010000059">
    <property type="protein sequence ID" value="MFB9207560.1"/>
    <property type="molecule type" value="Genomic_DNA"/>
</dbReference>
<keyword evidence="2" id="KW-1185">Reference proteome</keyword>
<dbReference type="RefSeq" id="WP_189654021.1">
    <property type="nucleotide sequence ID" value="NZ_BMRC01000054.1"/>
</dbReference>
<dbReference type="Proteomes" id="UP001589647">
    <property type="component" value="Unassembled WGS sequence"/>
</dbReference>
<name>A0ABV5IUH9_9ACTN</name>
<comment type="caution">
    <text evidence="1">The sequence shown here is derived from an EMBL/GenBank/DDBJ whole genome shotgun (WGS) entry which is preliminary data.</text>
</comment>
<accession>A0ABV5IUH9</accession>
<protein>
    <submittedName>
        <fullName evidence="1">Uncharacterized protein</fullName>
    </submittedName>
</protein>
<evidence type="ECO:0000313" key="2">
    <source>
        <dbReference type="Proteomes" id="UP001589647"/>
    </source>
</evidence>
<reference evidence="1 2" key="1">
    <citation type="submission" date="2024-09" db="EMBL/GenBank/DDBJ databases">
        <authorList>
            <person name="Sun Q."/>
            <person name="Mori K."/>
        </authorList>
    </citation>
    <scope>NUCLEOTIDE SEQUENCE [LARGE SCALE GENOMIC DNA]</scope>
    <source>
        <strain evidence="1 2">CCM 3426</strain>
    </source>
</reference>